<evidence type="ECO:0000313" key="2">
    <source>
        <dbReference type="Proteomes" id="UP001164539"/>
    </source>
</evidence>
<organism evidence="1 2">
    <name type="scientific">Melia azedarach</name>
    <name type="common">Chinaberry tree</name>
    <dbReference type="NCBI Taxonomy" id="155640"/>
    <lineage>
        <taxon>Eukaryota</taxon>
        <taxon>Viridiplantae</taxon>
        <taxon>Streptophyta</taxon>
        <taxon>Embryophyta</taxon>
        <taxon>Tracheophyta</taxon>
        <taxon>Spermatophyta</taxon>
        <taxon>Magnoliopsida</taxon>
        <taxon>eudicotyledons</taxon>
        <taxon>Gunneridae</taxon>
        <taxon>Pentapetalae</taxon>
        <taxon>rosids</taxon>
        <taxon>malvids</taxon>
        <taxon>Sapindales</taxon>
        <taxon>Meliaceae</taxon>
        <taxon>Melia</taxon>
    </lineage>
</organism>
<name>A0ACC1XMT5_MELAZ</name>
<comment type="caution">
    <text evidence="1">The sequence shown here is derived from an EMBL/GenBank/DDBJ whole genome shotgun (WGS) entry which is preliminary data.</text>
</comment>
<keyword evidence="2" id="KW-1185">Reference proteome</keyword>
<reference evidence="1 2" key="1">
    <citation type="journal article" date="2023" name="Science">
        <title>Complex scaffold remodeling in plant triterpene biosynthesis.</title>
        <authorList>
            <person name="De La Pena R."/>
            <person name="Hodgson H."/>
            <person name="Liu J.C."/>
            <person name="Stephenson M.J."/>
            <person name="Martin A.C."/>
            <person name="Owen C."/>
            <person name="Harkess A."/>
            <person name="Leebens-Mack J."/>
            <person name="Jimenez L.E."/>
            <person name="Osbourn A."/>
            <person name="Sattely E.S."/>
        </authorList>
    </citation>
    <scope>NUCLEOTIDE SEQUENCE [LARGE SCALE GENOMIC DNA]</scope>
    <source>
        <strain evidence="2">cv. JPN11</strain>
        <tissue evidence="1">Leaf</tissue>
    </source>
</reference>
<gene>
    <name evidence="1" type="ORF">OWV82_014839</name>
</gene>
<accession>A0ACC1XMT5</accession>
<evidence type="ECO:0000313" key="1">
    <source>
        <dbReference type="EMBL" id="KAJ4712633.1"/>
    </source>
</evidence>
<sequence length="439" mass="48862">MEQSLNKSAGCGDVEALYSILSADPHVLDRFDQISFVDNPLHIAAAAGNTHFAMEIATLKPSLAWKLNHLGFSPMHLALQNGHDQLVRAMLTIDSEFVRVKAKGRVTPLHYVAQIEDVDLLVDFLSVCPSSIEDLTVQCENAAHLAVKNYRFRAFEVLLGWLKRTNKEEILKWKDEDGNTVLHIATDTNQPKVMKSVIPYINVNAKNLSGLTAEDIFNFKRDSLGREVGKILRRAKAKRASELKDSSITLADYLSRDLSLMEKRDKRLGIVGKSQENSADLRNIILVVAILIATATYQAVLSPPGGYWQETSPLVTGENTNTFITSNSTHFQAGKMILGSDTYLILFYIFNSLAFYASLCTILTVISGLPYFTVLFISTSFLIYAYHFSLAGTFPSVRISRYISIMYALAVTAAAIPQMAVANHEKLKSRVDYDKRRLG</sequence>
<proteinExistence type="predicted"/>
<dbReference type="Proteomes" id="UP001164539">
    <property type="component" value="Chromosome 8"/>
</dbReference>
<protein>
    <submittedName>
        <fullName evidence="1">Ankyrin repeat family protein</fullName>
    </submittedName>
</protein>
<dbReference type="EMBL" id="CM051401">
    <property type="protein sequence ID" value="KAJ4712633.1"/>
    <property type="molecule type" value="Genomic_DNA"/>
</dbReference>